<evidence type="ECO:0000256" key="7">
    <source>
        <dbReference type="SAM" id="Phobius"/>
    </source>
</evidence>
<dbReference type="Gene3D" id="2.102.10.10">
    <property type="entry name" value="Rieske [2Fe-2S] iron-sulphur domain"/>
    <property type="match status" value="1"/>
</dbReference>
<evidence type="ECO:0000256" key="4">
    <source>
        <dbReference type="ARBA" id="ARBA00023014"/>
    </source>
</evidence>
<keyword evidence="7" id="KW-0812">Transmembrane</keyword>
<dbReference type="SUPFAM" id="SSF50022">
    <property type="entry name" value="ISP domain"/>
    <property type="match status" value="1"/>
</dbReference>
<comment type="cofactor">
    <cofactor evidence="5">
        <name>[2Fe-2S] cluster</name>
        <dbReference type="ChEBI" id="CHEBI:190135"/>
    </cofactor>
</comment>
<keyword evidence="7" id="KW-1133">Transmembrane helix</keyword>
<feature type="transmembrane region" description="Helical" evidence="7">
    <location>
        <begin position="116"/>
        <end position="135"/>
    </location>
</feature>
<dbReference type="InterPro" id="IPR036922">
    <property type="entry name" value="Rieske_2Fe-2S_sf"/>
</dbReference>
<dbReference type="CDD" id="cd03467">
    <property type="entry name" value="Rieske"/>
    <property type="match status" value="1"/>
</dbReference>
<keyword evidence="3" id="KW-0408">Iron</keyword>
<evidence type="ECO:0000256" key="1">
    <source>
        <dbReference type="ARBA" id="ARBA00022714"/>
    </source>
</evidence>
<comment type="caution">
    <text evidence="9">The sequence shown here is derived from an EMBL/GenBank/DDBJ whole genome shotgun (WGS) entry which is preliminary data.</text>
</comment>
<feature type="transmembrane region" description="Helical" evidence="7">
    <location>
        <begin position="147"/>
        <end position="167"/>
    </location>
</feature>
<dbReference type="RefSeq" id="WP_386438154.1">
    <property type="nucleotide sequence ID" value="NZ_JBHSBB010000050.1"/>
</dbReference>
<keyword evidence="4" id="KW-0411">Iron-sulfur</keyword>
<protein>
    <submittedName>
        <fullName evidence="9">Rieske 2Fe-2S domain-containing protein</fullName>
    </submittedName>
</protein>
<evidence type="ECO:0000256" key="2">
    <source>
        <dbReference type="ARBA" id="ARBA00022723"/>
    </source>
</evidence>
<evidence type="ECO:0000256" key="5">
    <source>
        <dbReference type="ARBA" id="ARBA00034078"/>
    </source>
</evidence>
<keyword evidence="7" id="KW-0472">Membrane</keyword>
<dbReference type="InterPro" id="IPR017941">
    <property type="entry name" value="Rieske_2Fe-2S"/>
</dbReference>
<keyword evidence="2" id="KW-0479">Metal-binding</keyword>
<keyword evidence="1" id="KW-0001">2Fe-2S</keyword>
<dbReference type="PANTHER" id="PTHR21496">
    <property type="entry name" value="FERREDOXIN-RELATED"/>
    <property type="match status" value="1"/>
</dbReference>
<evidence type="ECO:0000313" key="10">
    <source>
        <dbReference type="Proteomes" id="UP001595765"/>
    </source>
</evidence>
<dbReference type="PROSITE" id="PS51296">
    <property type="entry name" value="RIESKE"/>
    <property type="match status" value="1"/>
</dbReference>
<dbReference type="Pfam" id="PF00355">
    <property type="entry name" value="Rieske"/>
    <property type="match status" value="1"/>
</dbReference>
<dbReference type="PANTHER" id="PTHR21496:SF0">
    <property type="entry name" value="RIESKE DOMAIN-CONTAINING PROTEIN"/>
    <property type="match status" value="1"/>
</dbReference>
<evidence type="ECO:0000313" key="9">
    <source>
        <dbReference type="EMBL" id="MFC4036448.1"/>
    </source>
</evidence>
<dbReference type="EMBL" id="JBHSBB010000050">
    <property type="protein sequence ID" value="MFC4036448.1"/>
    <property type="molecule type" value="Genomic_DNA"/>
</dbReference>
<reference evidence="10" key="1">
    <citation type="journal article" date="2019" name="Int. J. Syst. Evol. Microbiol.">
        <title>The Global Catalogue of Microorganisms (GCM) 10K type strain sequencing project: providing services to taxonomists for standard genome sequencing and annotation.</title>
        <authorList>
            <consortium name="The Broad Institute Genomics Platform"/>
            <consortium name="The Broad Institute Genome Sequencing Center for Infectious Disease"/>
            <person name="Wu L."/>
            <person name="Ma J."/>
        </authorList>
    </citation>
    <scope>NUCLEOTIDE SEQUENCE [LARGE SCALE GENOMIC DNA]</scope>
    <source>
        <strain evidence="10">CGMCC 4.7237</strain>
    </source>
</reference>
<keyword evidence="10" id="KW-1185">Reference proteome</keyword>
<evidence type="ECO:0000259" key="8">
    <source>
        <dbReference type="PROSITE" id="PS51296"/>
    </source>
</evidence>
<organism evidence="9 10">
    <name type="scientific">Streptomyces polygonati</name>
    <dbReference type="NCBI Taxonomy" id="1617087"/>
    <lineage>
        <taxon>Bacteria</taxon>
        <taxon>Bacillati</taxon>
        <taxon>Actinomycetota</taxon>
        <taxon>Actinomycetes</taxon>
        <taxon>Kitasatosporales</taxon>
        <taxon>Streptomycetaceae</taxon>
        <taxon>Streptomyces</taxon>
    </lineage>
</organism>
<proteinExistence type="inferred from homology"/>
<accession>A0ABV8HZS3</accession>
<evidence type="ECO:0000256" key="3">
    <source>
        <dbReference type="ARBA" id="ARBA00023004"/>
    </source>
</evidence>
<dbReference type="Proteomes" id="UP001595765">
    <property type="component" value="Unassembled WGS sequence"/>
</dbReference>
<sequence>MTFAHTLTQRIEHERLLDSVAVPLAALVHKVVGARRVRNLLSGTALGHPAHPALTHLPIGTWSAAAVLDTVGGRRAAPYADLFVALGVLTAVPTALTGLNDWSDTGGEPAPRRIGVVHAAANSTALALYTCSLVARCKGKPYKGRMLGYAGFGALMAGAYLGGHLAFANAVNVNQTAFEDRPLGWTPVLADAELAEGASRKAAAGETAVLLHRRAGQVYAVSATCTHMGGPLEEGHVKDGCVTCPWHGSTFDLTDGQVVRGPATAPEPAYETRVREGLIEVRAADSGRGPVLA</sequence>
<name>A0ABV8HZS3_9ACTN</name>
<dbReference type="Pfam" id="PF09990">
    <property type="entry name" value="DUF2231"/>
    <property type="match status" value="1"/>
</dbReference>
<comment type="similarity">
    <text evidence="6">Belongs to the bacterial ring-hydroxylating dioxygenase ferredoxin component family.</text>
</comment>
<dbReference type="InterPro" id="IPR019251">
    <property type="entry name" value="DUF2231_TM"/>
</dbReference>
<gene>
    <name evidence="9" type="ORF">ACFO3J_34170</name>
</gene>
<evidence type="ECO:0000256" key="6">
    <source>
        <dbReference type="ARBA" id="ARBA00038001"/>
    </source>
</evidence>
<feature type="domain" description="Rieske" evidence="8">
    <location>
        <begin position="185"/>
        <end position="281"/>
    </location>
</feature>
<feature type="transmembrane region" description="Helical" evidence="7">
    <location>
        <begin position="79"/>
        <end position="96"/>
    </location>
</feature>